<dbReference type="RefSeq" id="XP_022664612.1">
    <property type="nucleotide sequence ID" value="XM_022808877.1"/>
</dbReference>
<dbReference type="KEGG" id="vde:111251835"/>
<dbReference type="CDD" id="cd00084">
    <property type="entry name" value="HMG-box_SF"/>
    <property type="match status" value="1"/>
</dbReference>
<dbReference type="InterPro" id="IPR036910">
    <property type="entry name" value="HMG_box_dom_sf"/>
</dbReference>
<feature type="region of interest" description="Disordered" evidence="2">
    <location>
        <begin position="216"/>
        <end position="273"/>
    </location>
</feature>
<dbReference type="Pfam" id="PF00505">
    <property type="entry name" value="HMG_box"/>
    <property type="match status" value="1"/>
</dbReference>
<dbReference type="GO" id="GO:0003677">
    <property type="term" value="F:DNA binding"/>
    <property type="evidence" value="ECO:0007669"/>
    <property type="project" value="UniProtKB-UniRule"/>
</dbReference>
<dbReference type="PANTHER" id="PTHR46584:SF1">
    <property type="entry name" value="HMG DOMAIN-CONTAINING PROTEIN 4"/>
    <property type="match status" value="1"/>
</dbReference>
<protein>
    <recommendedName>
        <fullName evidence="3">HMG box domain-containing protein</fullName>
    </recommendedName>
</protein>
<dbReference type="Proteomes" id="UP000594260">
    <property type="component" value="Unplaced"/>
</dbReference>
<proteinExistence type="predicted"/>
<feature type="region of interest" description="Disordered" evidence="2">
    <location>
        <begin position="287"/>
        <end position="343"/>
    </location>
</feature>
<keyword evidence="1" id="KW-0238">DNA-binding</keyword>
<feature type="compositionally biased region" description="Polar residues" evidence="2">
    <location>
        <begin position="262"/>
        <end position="273"/>
    </location>
</feature>
<dbReference type="GeneID" id="111251835"/>
<feature type="compositionally biased region" description="Low complexity" evidence="2">
    <location>
        <begin position="118"/>
        <end position="131"/>
    </location>
</feature>
<dbReference type="InParanoid" id="A0A7M7KC18"/>
<feature type="compositionally biased region" description="Low complexity" evidence="2">
    <location>
        <begin position="331"/>
        <end position="341"/>
    </location>
</feature>
<dbReference type="PANTHER" id="PTHR46584">
    <property type="entry name" value="HMG DOMAIN-CONTAINING PROTEIN 4"/>
    <property type="match status" value="1"/>
</dbReference>
<feature type="compositionally biased region" description="Acidic residues" evidence="2">
    <location>
        <begin position="375"/>
        <end position="391"/>
    </location>
</feature>
<feature type="compositionally biased region" description="Low complexity" evidence="2">
    <location>
        <begin position="249"/>
        <end position="261"/>
    </location>
</feature>
<feature type="compositionally biased region" description="Basic and acidic residues" evidence="2">
    <location>
        <begin position="420"/>
        <end position="434"/>
    </location>
</feature>
<dbReference type="OrthoDB" id="4777606at2759"/>
<feature type="compositionally biased region" description="Polar residues" evidence="2">
    <location>
        <begin position="68"/>
        <end position="83"/>
    </location>
</feature>
<dbReference type="Gene3D" id="1.10.30.10">
    <property type="entry name" value="High mobility group box domain"/>
    <property type="match status" value="1"/>
</dbReference>
<sequence length="715" mass="76934">MSTLGVSRSGRIRKKSAKVVEMENFDGEEGEDSNRPAFTATTTIGSGMAISGGSNHPQQHHHLTQPQSTIRHQTGYTDSKGNESGSRNPSSGLSSAVVVRKGVTAISVGAAAARRPANQNHNSSSQHQQLRQNRHNMNVNNSHNYNSGGAHVTFGSNSNTPSNNNNQHNSQFSVDNSSSTSSESESDDSSDNDSDSDELPYPLQKVTAQQMVQLQALQKGRRPKQAAPQRSRQYSSSSTHEYDPPYNPKTGTSKISGSTTSLHKNPTRKLSPNQPQRAILLDGQHHPLHQQHPQHKMHQQRHAQQPMRIPAADSEMSSSNEEDSDEESDSGDSLIIDSGDGFAKKAPIRKLKLSLATATALATAQRQKMRQRQEEVEDEPSEDNDDDDDDFVPSSAKRRKPSGQSSHPPAIAKKTAAPPPEKKSEPSEKAEPKKPKAPSAYVMYCSDIRKKLLAENPSLTFAELSKRMGQMWNHLPEKDKQLWKRKAKSLQAKNASGLITTGKQPMQSTPTQVKIKAAEKKAPAKAQPAHPPVQKIPLSTKAKTTIPTAPKPVAGKTTLKSTTSALKTTSAKALPKSAAKGKLSVAPSASTTSTIASAASSSSYSSSNLQALISNYQELLDKPVEAPPRPFGHSPLDAAAHLKLLGESLTTIGTNLMEHQGPIAVSGSLSVLLDSTLCALGPLVCLTAQLDELDGSRPETLRNILNNIAYIMPGL</sequence>
<evidence type="ECO:0000256" key="1">
    <source>
        <dbReference type="PROSITE-ProRule" id="PRU00267"/>
    </source>
</evidence>
<feature type="compositionally biased region" description="Acidic residues" evidence="2">
    <location>
        <begin position="320"/>
        <end position="330"/>
    </location>
</feature>
<feature type="region of interest" description="Disordered" evidence="2">
    <location>
        <begin position="364"/>
        <end position="440"/>
    </location>
</feature>
<dbReference type="PROSITE" id="PS50118">
    <property type="entry name" value="HMG_BOX_2"/>
    <property type="match status" value="1"/>
</dbReference>
<feature type="DNA-binding region" description="HMG box" evidence="1">
    <location>
        <begin position="434"/>
        <end position="493"/>
    </location>
</feature>
<dbReference type="SUPFAM" id="SSF47095">
    <property type="entry name" value="HMG-box"/>
    <property type="match status" value="1"/>
</dbReference>
<evidence type="ECO:0000259" key="3">
    <source>
        <dbReference type="PROSITE" id="PS50118"/>
    </source>
</evidence>
<feature type="domain" description="HMG box" evidence="3">
    <location>
        <begin position="434"/>
        <end position="493"/>
    </location>
</feature>
<feature type="region of interest" description="Disordered" evidence="2">
    <location>
        <begin position="137"/>
        <end position="200"/>
    </location>
</feature>
<feature type="region of interest" description="Disordered" evidence="2">
    <location>
        <begin position="1"/>
        <end position="95"/>
    </location>
</feature>
<feature type="compositionally biased region" description="Low complexity" evidence="2">
    <location>
        <begin position="156"/>
        <end position="183"/>
    </location>
</feature>
<evidence type="ECO:0000313" key="5">
    <source>
        <dbReference type="Proteomes" id="UP000594260"/>
    </source>
</evidence>
<feature type="compositionally biased region" description="Basic residues" evidence="2">
    <location>
        <begin position="287"/>
        <end position="301"/>
    </location>
</feature>
<reference evidence="4" key="1">
    <citation type="submission" date="2021-01" db="UniProtKB">
        <authorList>
            <consortium name="EnsemblMetazoa"/>
        </authorList>
    </citation>
    <scope>IDENTIFICATION</scope>
</reference>
<feature type="compositionally biased region" description="Low complexity" evidence="2">
    <location>
        <begin position="137"/>
        <end position="147"/>
    </location>
</feature>
<dbReference type="AlphaFoldDB" id="A0A7M7KC18"/>
<feature type="compositionally biased region" description="Acidic residues" evidence="2">
    <location>
        <begin position="184"/>
        <end position="198"/>
    </location>
</feature>
<accession>A0A7M7KC18</accession>
<dbReference type="GO" id="GO:0005634">
    <property type="term" value="C:nucleus"/>
    <property type="evidence" value="ECO:0007669"/>
    <property type="project" value="UniProtKB-UniRule"/>
</dbReference>
<organism evidence="4 5">
    <name type="scientific">Varroa destructor</name>
    <name type="common">Honeybee mite</name>
    <dbReference type="NCBI Taxonomy" id="109461"/>
    <lineage>
        <taxon>Eukaryota</taxon>
        <taxon>Metazoa</taxon>
        <taxon>Ecdysozoa</taxon>
        <taxon>Arthropoda</taxon>
        <taxon>Chelicerata</taxon>
        <taxon>Arachnida</taxon>
        <taxon>Acari</taxon>
        <taxon>Parasitiformes</taxon>
        <taxon>Mesostigmata</taxon>
        <taxon>Gamasina</taxon>
        <taxon>Dermanyssoidea</taxon>
        <taxon>Varroidae</taxon>
        <taxon>Varroa</taxon>
    </lineage>
</organism>
<keyword evidence="1" id="KW-0539">Nucleus</keyword>
<dbReference type="InterPro" id="IPR042477">
    <property type="entry name" value="HMGXB4"/>
</dbReference>
<evidence type="ECO:0000313" key="4">
    <source>
        <dbReference type="EnsemblMetazoa" id="XP_022664612"/>
    </source>
</evidence>
<feature type="compositionally biased region" description="Polar residues" evidence="2">
    <location>
        <begin position="228"/>
        <end position="239"/>
    </location>
</feature>
<feature type="region of interest" description="Disordered" evidence="2">
    <location>
        <begin position="112"/>
        <end position="131"/>
    </location>
</feature>
<dbReference type="InterPro" id="IPR009071">
    <property type="entry name" value="HMG_box_dom"/>
</dbReference>
<evidence type="ECO:0000256" key="2">
    <source>
        <dbReference type="SAM" id="MobiDB-lite"/>
    </source>
</evidence>
<dbReference type="EnsemblMetazoa" id="XM_022808877">
    <property type="protein sequence ID" value="XP_022664612"/>
    <property type="gene ID" value="LOC111251835"/>
</dbReference>
<name>A0A7M7KC18_VARDE</name>
<keyword evidence="5" id="KW-1185">Reference proteome</keyword>
<dbReference type="SMART" id="SM00398">
    <property type="entry name" value="HMG"/>
    <property type="match status" value="1"/>
</dbReference>
<feature type="compositionally biased region" description="Low complexity" evidence="2">
    <location>
        <begin position="84"/>
        <end position="95"/>
    </location>
</feature>